<dbReference type="SUPFAM" id="SSF47954">
    <property type="entry name" value="Cyclin-like"/>
    <property type="match status" value="2"/>
</dbReference>
<evidence type="ECO:0000259" key="6">
    <source>
        <dbReference type="SMART" id="SM00385"/>
    </source>
</evidence>
<sequence length="663" mass="73900">MDSRPFRLRGFAVQRDENAVNLPSQKNKTLHQRNKSTPALSSLVSSNALSTNPARRAAFADVSNTHNVANGQGDLNGKAKKTLLDVKPIRTTQKEALALKPLESVDINTKVKTLLRPAQKPLGANIHKALPAAPVNSNIVAAPQNHITTDVAPVRKTLIKRHTTIFRETSIGSTAAPAVSSHETKAVVTEDIQQASPANLPTSEASQPEDIEPLSIAHNLPAPLLTVEPSLSSALIKSEKTESTLQPLISSITSSVASILPPLEYFAPIEPLYLDQNIEPELYLPALESQVRHSIPPALDEQALVPSAITELEEYWDEEEDEYFDAEGCVTARSLREMSADNTTNVTVVVSNPRATDRTERELMAAKDWVERNGFIDMSEDEAWDMTMVAEYSDEIFSYMRDLEAKLEPSAHYMDLQAEIQWSMRSVLIDWVVQVHARFGLLPETLFLAVNCIDRFLSVKVVSLAKLQLVGATAIYVAAKYEEINCPSVGEIQYMVDNSYTVEEILKAERFMLTMLKFEMGWPGPMSFLRRISKADDYCVETRTVAKYFLEVSLMDERFVGCVPSFIAAGAHCLARLMLGKGDWGAAHTHFSQYTYQQLLPLLRVLMDCCEQPRSHHGAVFDKYTDRKYKRVSTFVESKIISGFELDAAVRENTWRRPIDGVC</sequence>
<evidence type="ECO:0000256" key="4">
    <source>
        <dbReference type="RuleBase" id="RU000383"/>
    </source>
</evidence>
<protein>
    <submittedName>
        <fullName evidence="8">Uncharacterized protein</fullName>
    </submittedName>
</protein>
<organism evidence="8 9">
    <name type="scientific">Microthyrium microscopicum</name>
    <dbReference type="NCBI Taxonomy" id="703497"/>
    <lineage>
        <taxon>Eukaryota</taxon>
        <taxon>Fungi</taxon>
        <taxon>Dikarya</taxon>
        <taxon>Ascomycota</taxon>
        <taxon>Pezizomycotina</taxon>
        <taxon>Dothideomycetes</taxon>
        <taxon>Dothideomycetes incertae sedis</taxon>
        <taxon>Microthyriales</taxon>
        <taxon>Microthyriaceae</taxon>
        <taxon>Microthyrium</taxon>
    </lineage>
</organism>
<dbReference type="Pfam" id="PF02984">
    <property type="entry name" value="Cyclin_C"/>
    <property type="match status" value="1"/>
</dbReference>
<dbReference type="OrthoDB" id="5590282at2759"/>
<dbReference type="InterPro" id="IPR013763">
    <property type="entry name" value="Cyclin-like_dom"/>
</dbReference>
<evidence type="ECO:0000313" key="8">
    <source>
        <dbReference type="EMBL" id="KAF2670204.1"/>
    </source>
</evidence>
<dbReference type="Proteomes" id="UP000799302">
    <property type="component" value="Unassembled WGS sequence"/>
</dbReference>
<proteinExistence type="inferred from homology"/>
<dbReference type="GO" id="GO:0051301">
    <property type="term" value="P:cell division"/>
    <property type="evidence" value="ECO:0007669"/>
    <property type="project" value="UniProtKB-KW"/>
</dbReference>
<dbReference type="CDD" id="cd20512">
    <property type="entry name" value="CYCLIN_CLBs_yeast_rpt2"/>
    <property type="match status" value="1"/>
</dbReference>
<name>A0A6A6UH46_9PEZI</name>
<reference evidence="8" key="1">
    <citation type="journal article" date="2020" name="Stud. Mycol.">
        <title>101 Dothideomycetes genomes: a test case for predicting lifestyles and emergence of pathogens.</title>
        <authorList>
            <person name="Haridas S."/>
            <person name="Albert R."/>
            <person name="Binder M."/>
            <person name="Bloem J."/>
            <person name="Labutti K."/>
            <person name="Salamov A."/>
            <person name="Andreopoulos B."/>
            <person name="Baker S."/>
            <person name="Barry K."/>
            <person name="Bills G."/>
            <person name="Bluhm B."/>
            <person name="Cannon C."/>
            <person name="Castanera R."/>
            <person name="Culley D."/>
            <person name="Daum C."/>
            <person name="Ezra D."/>
            <person name="Gonzalez J."/>
            <person name="Henrissat B."/>
            <person name="Kuo A."/>
            <person name="Liang C."/>
            <person name="Lipzen A."/>
            <person name="Lutzoni F."/>
            <person name="Magnuson J."/>
            <person name="Mondo S."/>
            <person name="Nolan M."/>
            <person name="Ohm R."/>
            <person name="Pangilinan J."/>
            <person name="Park H.-J."/>
            <person name="Ramirez L."/>
            <person name="Alfaro M."/>
            <person name="Sun H."/>
            <person name="Tritt A."/>
            <person name="Yoshinaga Y."/>
            <person name="Zwiers L.-H."/>
            <person name="Turgeon B."/>
            <person name="Goodwin S."/>
            <person name="Spatafora J."/>
            <person name="Crous P."/>
            <person name="Grigoriev I."/>
        </authorList>
    </citation>
    <scope>NUCLEOTIDE SEQUENCE</scope>
    <source>
        <strain evidence="8">CBS 115976</strain>
    </source>
</reference>
<dbReference type="EMBL" id="MU004234">
    <property type="protein sequence ID" value="KAF2670204.1"/>
    <property type="molecule type" value="Genomic_DNA"/>
</dbReference>
<keyword evidence="1" id="KW-0132">Cell division</keyword>
<gene>
    <name evidence="8" type="ORF">BT63DRAFT_231884</name>
</gene>
<dbReference type="PANTHER" id="PTHR10177">
    <property type="entry name" value="CYCLINS"/>
    <property type="match status" value="1"/>
</dbReference>
<dbReference type="InterPro" id="IPR048258">
    <property type="entry name" value="Cyclins_cyclin-box"/>
</dbReference>
<feature type="domain" description="Cyclin C-terminal" evidence="7">
    <location>
        <begin position="523"/>
        <end position="638"/>
    </location>
</feature>
<keyword evidence="3" id="KW-0131">Cell cycle</keyword>
<evidence type="ECO:0000259" key="7">
    <source>
        <dbReference type="SMART" id="SM01332"/>
    </source>
</evidence>
<dbReference type="Gene3D" id="1.10.472.10">
    <property type="entry name" value="Cyclin-like"/>
    <property type="match status" value="2"/>
</dbReference>
<accession>A0A6A6UH46</accession>
<dbReference type="FunFam" id="1.10.472.10:FF:000001">
    <property type="entry name" value="G2/mitotic-specific cyclin"/>
    <property type="match status" value="1"/>
</dbReference>
<dbReference type="SMART" id="SM00385">
    <property type="entry name" value="CYCLIN"/>
    <property type="match status" value="2"/>
</dbReference>
<feature type="region of interest" description="Disordered" evidence="5">
    <location>
        <begin position="24"/>
        <end position="48"/>
    </location>
</feature>
<evidence type="ECO:0000256" key="3">
    <source>
        <dbReference type="ARBA" id="ARBA00023306"/>
    </source>
</evidence>
<dbReference type="Pfam" id="PF00134">
    <property type="entry name" value="Cyclin_N"/>
    <property type="match status" value="1"/>
</dbReference>
<feature type="domain" description="Cyclin-like" evidence="6">
    <location>
        <begin position="430"/>
        <end position="514"/>
    </location>
</feature>
<dbReference type="InterPro" id="IPR004367">
    <property type="entry name" value="Cyclin_C-dom"/>
</dbReference>
<evidence type="ECO:0000256" key="2">
    <source>
        <dbReference type="ARBA" id="ARBA00023127"/>
    </source>
</evidence>
<evidence type="ECO:0000256" key="5">
    <source>
        <dbReference type="SAM" id="MobiDB-lite"/>
    </source>
</evidence>
<keyword evidence="9" id="KW-1185">Reference proteome</keyword>
<dbReference type="PROSITE" id="PS00292">
    <property type="entry name" value="CYCLINS"/>
    <property type="match status" value="1"/>
</dbReference>
<keyword evidence="2 4" id="KW-0195">Cyclin</keyword>
<dbReference type="SMART" id="SM01332">
    <property type="entry name" value="Cyclin_C"/>
    <property type="match status" value="1"/>
</dbReference>
<dbReference type="InterPro" id="IPR006671">
    <property type="entry name" value="Cyclin_N"/>
</dbReference>
<comment type="similarity">
    <text evidence="4">Belongs to the cyclin family.</text>
</comment>
<feature type="compositionally biased region" description="Low complexity" evidence="5">
    <location>
        <begin position="39"/>
        <end position="48"/>
    </location>
</feature>
<evidence type="ECO:0000256" key="1">
    <source>
        <dbReference type="ARBA" id="ARBA00022618"/>
    </source>
</evidence>
<dbReference type="AlphaFoldDB" id="A0A6A6UH46"/>
<evidence type="ECO:0000313" key="9">
    <source>
        <dbReference type="Proteomes" id="UP000799302"/>
    </source>
</evidence>
<feature type="domain" description="Cyclin-like" evidence="6">
    <location>
        <begin position="527"/>
        <end position="608"/>
    </location>
</feature>
<dbReference type="InterPro" id="IPR039361">
    <property type="entry name" value="Cyclin"/>
</dbReference>
<dbReference type="InterPro" id="IPR036915">
    <property type="entry name" value="Cyclin-like_sf"/>
</dbReference>